<reference evidence="1 2" key="1">
    <citation type="submission" date="2023-07" db="EMBL/GenBank/DDBJ databases">
        <title>Sequencing the genomes of 1000 actinobacteria strains.</title>
        <authorList>
            <person name="Klenk H.-P."/>
        </authorList>
    </citation>
    <scope>NUCLEOTIDE SEQUENCE [LARGE SCALE GENOMIC DNA]</scope>
    <source>
        <strain evidence="1 2">DSM 46740</strain>
    </source>
</reference>
<organism evidence="1 2">
    <name type="scientific">Streptosporangium lutulentum</name>
    <dbReference type="NCBI Taxonomy" id="1461250"/>
    <lineage>
        <taxon>Bacteria</taxon>
        <taxon>Bacillati</taxon>
        <taxon>Actinomycetota</taxon>
        <taxon>Actinomycetes</taxon>
        <taxon>Streptosporangiales</taxon>
        <taxon>Streptosporangiaceae</taxon>
        <taxon>Streptosporangium</taxon>
    </lineage>
</organism>
<accession>A0ABT9QBI5</accession>
<evidence type="ECO:0000313" key="2">
    <source>
        <dbReference type="Proteomes" id="UP001225356"/>
    </source>
</evidence>
<protein>
    <submittedName>
        <fullName evidence="1">Uncharacterized protein</fullName>
    </submittedName>
</protein>
<evidence type="ECO:0000313" key="1">
    <source>
        <dbReference type="EMBL" id="MDP9843711.1"/>
    </source>
</evidence>
<dbReference type="EMBL" id="JAUSQU010000001">
    <property type="protein sequence ID" value="MDP9843711.1"/>
    <property type="molecule type" value="Genomic_DNA"/>
</dbReference>
<gene>
    <name evidence="1" type="ORF">J2853_002922</name>
</gene>
<comment type="caution">
    <text evidence="1">The sequence shown here is derived from an EMBL/GenBank/DDBJ whole genome shotgun (WGS) entry which is preliminary data.</text>
</comment>
<sequence>MMNATATRGRSTVAITCAFSTAALDPSMTRSRRRSGGRPGVRCR</sequence>
<keyword evidence="2" id="KW-1185">Reference proteome</keyword>
<proteinExistence type="predicted"/>
<dbReference type="Proteomes" id="UP001225356">
    <property type="component" value="Unassembled WGS sequence"/>
</dbReference>
<name>A0ABT9QBI5_9ACTN</name>